<sequence>ESSLLTHSLRDQRPQSRRPRSQVSDASEDESPDPAYGQAARGDTRLRQAPGLLTAATTKPWGPWTHGSRRRHEHEVDESKDEESQASKLKKLLKAAAEHEKELSKLTGAVNSLLFSGKDKVEDGAADEAEPRYQSITVKDSIIYGNIIGGNSDSSSRNVIWRHDVKMPMKKDFEWRHDVNMPIGNTKKSIDEKSIDVSSGNAQWRHEVFMPIGNTKKSVDVSANGTNIRHRVDTDL</sequence>
<feature type="non-terminal residue" evidence="2">
    <location>
        <position position="236"/>
    </location>
</feature>
<proteinExistence type="predicted"/>
<feature type="non-terminal residue" evidence="2">
    <location>
        <position position="1"/>
    </location>
</feature>
<dbReference type="OrthoDB" id="415379at2759"/>
<feature type="compositionally biased region" description="Basic and acidic residues" evidence="1">
    <location>
        <begin position="73"/>
        <end position="85"/>
    </location>
</feature>
<keyword evidence="3" id="KW-1185">Reference proteome</keyword>
<evidence type="ECO:0000313" key="3">
    <source>
        <dbReference type="Proteomes" id="UP000649617"/>
    </source>
</evidence>
<organism evidence="2 3">
    <name type="scientific">Symbiodinium pilosum</name>
    <name type="common">Dinoflagellate</name>
    <dbReference type="NCBI Taxonomy" id="2952"/>
    <lineage>
        <taxon>Eukaryota</taxon>
        <taxon>Sar</taxon>
        <taxon>Alveolata</taxon>
        <taxon>Dinophyceae</taxon>
        <taxon>Suessiales</taxon>
        <taxon>Symbiodiniaceae</taxon>
        <taxon>Symbiodinium</taxon>
    </lineage>
</organism>
<evidence type="ECO:0000256" key="1">
    <source>
        <dbReference type="SAM" id="MobiDB-lite"/>
    </source>
</evidence>
<protein>
    <submittedName>
        <fullName evidence="2">Uncharacterized protein</fullName>
    </submittedName>
</protein>
<dbReference type="AlphaFoldDB" id="A0A812YKW9"/>
<evidence type="ECO:0000313" key="2">
    <source>
        <dbReference type="EMBL" id="CAE7780342.1"/>
    </source>
</evidence>
<name>A0A812YKW9_SYMPI</name>
<dbReference type="EMBL" id="CAJNIZ010048023">
    <property type="protein sequence ID" value="CAE7780342.1"/>
    <property type="molecule type" value="Genomic_DNA"/>
</dbReference>
<dbReference type="Proteomes" id="UP000649617">
    <property type="component" value="Unassembled WGS sequence"/>
</dbReference>
<reference evidence="2" key="1">
    <citation type="submission" date="2021-02" db="EMBL/GenBank/DDBJ databases">
        <authorList>
            <person name="Dougan E. K."/>
            <person name="Rhodes N."/>
            <person name="Thang M."/>
            <person name="Chan C."/>
        </authorList>
    </citation>
    <scope>NUCLEOTIDE SEQUENCE</scope>
</reference>
<gene>
    <name evidence="2" type="ORF">SPIL2461_LOCUS23176</name>
</gene>
<comment type="caution">
    <text evidence="2">The sequence shown here is derived from an EMBL/GenBank/DDBJ whole genome shotgun (WGS) entry which is preliminary data.</text>
</comment>
<accession>A0A812YKW9</accession>
<feature type="region of interest" description="Disordered" evidence="1">
    <location>
        <begin position="1"/>
        <end position="85"/>
    </location>
</feature>